<feature type="compositionally biased region" description="Basic and acidic residues" evidence="1">
    <location>
        <begin position="97"/>
        <end position="117"/>
    </location>
</feature>
<gene>
    <name evidence="2" type="ORF">V5799_020434</name>
    <name evidence="3" type="ORF">V5799_020435</name>
</gene>
<feature type="compositionally biased region" description="Low complexity" evidence="1">
    <location>
        <begin position="79"/>
        <end position="89"/>
    </location>
</feature>
<evidence type="ECO:0000313" key="4">
    <source>
        <dbReference type="Proteomes" id="UP001321473"/>
    </source>
</evidence>
<proteinExistence type="predicted"/>
<dbReference type="EMBL" id="JARKHS020010998">
    <property type="protein sequence ID" value="KAK8778218.1"/>
    <property type="molecule type" value="Genomic_DNA"/>
</dbReference>
<evidence type="ECO:0000313" key="2">
    <source>
        <dbReference type="EMBL" id="KAK8778218.1"/>
    </source>
</evidence>
<accession>A0AAQ4EUF6</accession>
<dbReference type="Proteomes" id="UP001321473">
    <property type="component" value="Unassembled WGS sequence"/>
</dbReference>
<reference evidence="2 4" key="1">
    <citation type="journal article" date="2023" name="Arcadia Sci">
        <title>De novo assembly of a long-read Amblyomma americanum tick genome.</title>
        <authorList>
            <person name="Chou S."/>
            <person name="Poskanzer K.E."/>
            <person name="Rollins M."/>
            <person name="Thuy-Boun P.S."/>
        </authorList>
    </citation>
    <scope>NUCLEOTIDE SEQUENCE [LARGE SCALE GENOMIC DNA]</scope>
    <source>
        <strain evidence="2">F_SG_1</strain>
        <tissue evidence="2">Salivary glands</tissue>
    </source>
</reference>
<reference evidence="2" key="2">
    <citation type="submission" date="2023-03" db="EMBL/GenBank/DDBJ databases">
        <authorList>
            <person name="Thuy-Boun P."/>
        </authorList>
    </citation>
    <scope>NUCLEOTIDE SEQUENCE</scope>
    <source>
        <strain evidence="2">F_SG_1</strain>
        <tissue evidence="2">Salivary glands</tissue>
    </source>
</reference>
<protein>
    <submittedName>
        <fullName evidence="2">Uncharacterized protein</fullName>
    </submittedName>
</protein>
<sequence>MEAIRSCFCGACDDCRKCCSQGEALQRGDTQQQHHHPSQETPQRHTASTGSSESTQQEKPLKDMDEPVVTKAPSGTGSGSSRGTSTSGDSKQRWKSKPKEKPEAKVRLCSELVRHESTTGSASSEETEPSELLARQFDTSGEGSGTSMGGTAEDTSTSPEDDSGKGPTKA</sequence>
<comment type="caution">
    <text evidence="2">The sequence shown here is derived from an EMBL/GenBank/DDBJ whole genome shotgun (WGS) entry which is preliminary data.</text>
</comment>
<feature type="compositionally biased region" description="Polar residues" evidence="1">
    <location>
        <begin position="39"/>
        <end position="58"/>
    </location>
</feature>
<keyword evidence="4" id="KW-1185">Reference proteome</keyword>
<evidence type="ECO:0000256" key="1">
    <source>
        <dbReference type="SAM" id="MobiDB-lite"/>
    </source>
</evidence>
<dbReference type="AlphaFoldDB" id="A0AAQ4EUF6"/>
<dbReference type="EMBL" id="JARKHS020010998">
    <property type="protein sequence ID" value="KAK8778219.1"/>
    <property type="molecule type" value="Genomic_DNA"/>
</dbReference>
<organism evidence="2 4">
    <name type="scientific">Amblyomma americanum</name>
    <name type="common">Lone star tick</name>
    <dbReference type="NCBI Taxonomy" id="6943"/>
    <lineage>
        <taxon>Eukaryota</taxon>
        <taxon>Metazoa</taxon>
        <taxon>Ecdysozoa</taxon>
        <taxon>Arthropoda</taxon>
        <taxon>Chelicerata</taxon>
        <taxon>Arachnida</taxon>
        <taxon>Acari</taxon>
        <taxon>Parasitiformes</taxon>
        <taxon>Ixodida</taxon>
        <taxon>Ixodoidea</taxon>
        <taxon>Ixodidae</taxon>
        <taxon>Amblyomminae</taxon>
        <taxon>Amblyomma</taxon>
    </lineage>
</organism>
<evidence type="ECO:0000313" key="3">
    <source>
        <dbReference type="EMBL" id="KAK8778219.1"/>
    </source>
</evidence>
<name>A0AAQ4EUF6_AMBAM</name>
<reference evidence="2" key="3">
    <citation type="submission" date="2024-02" db="EMBL/GenBank/DDBJ databases">
        <authorList>
            <person name="Mcdaniel E.A."/>
            <person name="Celebi F.M."/>
            <person name="Reiter T."/>
            <person name="Weiss E.C."/>
            <person name="Chou S."/>
        </authorList>
    </citation>
    <scope>NUCLEOTIDE SEQUENCE</scope>
    <source>
        <strain evidence="2">F_SG_1</strain>
        <tissue evidence="2">Salivary glands</tissue>
    </source>
</reference>
<feature type="region of interest" description="Disordered" evidence="1">
    <location>
        <begin position="26"/>
        <end position="170"/>
    </location>
</feature>